<evidence type="ECO:0000256" key="10">
    <source>
        <dbReference type="SAM" id="SignalP"/>
    </source>
</evidence>
<dbReference type="GO" id="GO:0015276">
    <property type="term" value="F:ligand-gated monoatomic ion channel activity"/>
    <property type="evidence" value="ECO:0007669"/>
    <property type="project" value="InterPro"/>
</dbReference>
<evidence type="ECO:0000256" key="5">
    <source>
        <dbReference type="ARBA" id="ARBA00022989"/>
    </source>
</evidence>
<accession>A0A3F2ZDG2</accession>
<dbReference type="Pfam" id="PF00060">
    <property type="entry name" value="Lig_chan"/>
    <property type="match status" value="1"/>
</dbReference>
<evidence type="ECO:0000259" key="11">
    <source>
        <dbReference type="Pfam" id="PF00060"/>
    </source>
</evidence>
<dbReference type="GO" id="GO:0050906">
    <property type="term" value="P:detection of stimulus involved in sensory perception"/>
    <property type="evidence" value="ECO:0007669"/>
    <property type="project" value="UniProtKB-ARBA"/>
</dbReference>
<keyword evidence="6 9" id="KW-0472">Membrane</keyword>
<dbReference type="VEuPathDB" id="VectorBase:LLOJ010950"/>
<keyword evidence="3" id="KW-1003">Cell membrane</keyword>
<dbReference type="SUPFAM" id="SSF53850">
    <property type="entry name" value="Periplasmic binding protein-like II"/>
    <property type="match status" value="1"/>
</dbReference>
<organism evidence="12 13">
    <name type="scientific">Lutzomyia longipalpis</name>
    <name type="common">Sand fly</name>
    <dbReference type="NCBI Taxonomy" id="7200"/>
    <lineage>
        <taxon>Eukaryota</taxon>
        <taxon>Metazoa</taxon>
        <taxon>Ecdysozoa</taxon>
        <taxon>Arthropoda</taxon>
        <taxon>Hexapoda</taxon>
        <taxon>Insecta</taxon>
        <taxon>Pterygota</taxon>
        <taxon>Neoptera</taxon>
        <taxon>Endopterygota</taxon>
        <taxon>Diptera</taxon>
        <taxon>Nematocera</taxon>
        <taxon>Psychodoidea</taxon>
        <taxon>Psychodidae</taxon>
        <taxon>Lutzomyia</taxon>
        <taxon>Lutzomyia</taxon>
    </lineage>
</organism>
<dbReference type="EnsemblMetazoa" id="LLOJ010950-RA">
    <property type="protein sequence ID" value="LLOJ010950-PA"/>
    <property type="gene ID" value="LLOJ010950"/>
</dbReference>
<feature type="domain" description="Ionotropic glutamate receptor C-terminal" evidence="11">
    <location>
        <begin position="376"/>
        <end position="628"/>
    </location>
</feature>
<feature type="chain" id="PRO_5017583281" description="Ionotropic glutamate receptor C-terminal domain-containing protein" evidence="10">
    <location>
        <begin position="26"/>
        <end position="648"/>
    </location>
</feature>
<feature type="transmembrane region" description="Helical" evidence="9">
    <location>
        <begin position="618"/>
        <end position="638"/>
    </location>
</feature>
<keyword evidence="13" id="KW-1185">Reference proteome</keyword>
<proteinExistence type="inferred from homology"/>
<evidence type="ECO:0000313" key="13">
    <source>
        <dbReference type="Proteomes" id="UP000092461"/>
    </source>
</evidence>
<dbReference type="Gene3D" id="1.10.287.70">
    <property type="match status" value="1"/>
</dbReference>
<comment type="similarity">
    <text evidence="2">Belongs to the glutamate-gated ion channel (TC 1.A.10.1) family.</text>
</comment>
<dbReference type="InterPro" id="IPR052192">
    <property type="entry name" value="Insect_Ionotropic_Sensory_Rcpt"/>
</dbReference>
<sequence>MKRSLFLAFLVMLYIFFETPLRVKGVVYLRSRNVRGPRTWKGGVECIKSIASFYFKENRVLRTKSITIVHLNNLTRPARDIENEFFNIANNLINVNFFTETLIRVTADSDVREGNFDEDFFKPITPSDYFIIVTDSKAKIISFIGKKLMKSIVWTQRAKFLILFSNLQPLSLAKGLHSFAEIFFQELHTKFDISEVISAFATDVVTYDIFASKLYQRNDGGQCEKIMAKWLTTCRDGEIRELSLLQKNALENTPMTLNDCYLKFCCQISPPFVNEGCSTGIEISMLRIIQAQMKFDTKIQCTNMSRGEIEDGVPTNLLNELVERRCDVLIGSFFPDNDLENFGESVTYLEDSYTWFAPLADHRAPWKGLLVIFLTSTWMLILFSFVMAGTIWYILGKYSQHEDRHHGFFILCMLNAWQLSLSISANNRPQCIPLRTVFLTLALYALNINTIYTSKLITVFTHPAYEDQIDSLNKILTSGLPFGGPIEYLDWFMNDEPIDQTISKSFNTSINFQRTLESLERVKEGKQILLANRMFVLSNQYNSKIFGFPENVFSNPMEIITTKGFPLLLNFNDVISILKDCGILFKLYNDFIYNITIISQIKSPSKNEKDTALTVNHLQGAFIILMYGHLLSFLVFIAEHIRQRWFAV</sequence>
<dbReference type="VEuPathDB" id="VectorBase:LLONM1_005653"/>
<dbReference type="Proteomes" id="UP000092461">
    <property type="component" value="Unassembled WGS sequence"/>
</dbReference>
<dbReference type="PANTHER" id="PTHR42643:SF24">
    <property type="entry name" value="IONOTROPIC RECEPTOR 60A"/>
    <property type="match status" value="1"/>
</dbReference>
<reference evidence="12" key="1">
    <citation type="submission" date="2020-05" db="UniProtKB">
        <authorList>
            <consortium name="EnsemblMetazoa"/>
        </authorList>
    </citation>
    <scope>IDENTIFICATION</scope>
    <source>
        <strain evidence="12">Jacobina</strain>
    </source>
</reference>
<evidence type="ECO:0000256" key="7">
    <source>
        <dbReference type="ARBA" id="ARBA00023170"/>
    </source>
</evidence>
<dbReference type="InterPro" id="IPR001320">
    <property type="entry name" value="Iontro_rcpt_C"/>
</dbReference>
<keyword evidence="4 9" id="KW-0812">Transmembrane</keyword>
<keyword evidence="7" id="KW-0675">Receptor</keyword>
<evidence type="ECO:0000256" key="6">
    <source>
        <dbReference type="ARBA" id="ARBA00023136"/>
    </source>
</evidence>
<name>A0A3F2ZDG2_LUTLO</name>
<evidence type="ECO:0000256" key="9">
    <source>
        <dbReference type="SAM" id="Phobius"/>
    </source>
</evidence>
<evidence type="ECO:0000256" key="3">
    <source>
        <dbReference type="ARBA" id="ARBA00022475"/>
    </source>
</evidence>
<dbReference type="AlphaFoldDB" id="A0A3F2ZDG2"/>
<feature type="transmembrane region" description="Helical" evidence="9">
    <location>
        <begin position="369"/>
        <end position="395"/>
    </location>
</feature>
<dbReference type="EMBL" id="AJWK01002246">
    <property type="status" value="NOT_ANNOTATED_CDS"/>
    <property type="molecule type" value="Genomic_DNA"/>
</dbReference>
<keyword evidence="5 9" id="KW-1133">Transmembrane helix</keyword>
<dbReference type="PANTHER" id="PTHR42643">
    <property type="entry name" value="IONOTROPIC RECEPTOR 20A-RELATED"/>
    <property type="match status" value="1"/>
</dbReference>
<protein>
    <recommendedName>
        <fullName evidence="11">Ionotropic glutamate receptor C-terminal domain-containing protein</fullName>
    </recommendedName>
</protein>
<keyword evidence="8" id="KW-0325">Glycoprotein</keyword>
<evidence type="ECO:0000256" key="4">
    <source>
        <dbReference type="ARBA" id="ARBA00022692"/>
    </source>
</evidence>
<evidence type="ECO:0000313" key="12">
    <source>
        <dbReference type="EnsemblMetazoa" id="LLOJ010950-PA"/>
    </source>
</evidence>
<evidence type="ECO:0000256" key="1">
    <source>
        <dbReference type="ARBA" id="ARBA00004651"/>
    </source>
</evidence>
<comment type="subcellular location">
    <subcellularLocation>
        <location evidence="1">Cell membrane</location>
        <topology evidence="1">Multi-pass membrane protein</topology>
    </subcellularLocation>
</comment>
<dbReference type="GO" id="GO:0005886">
    <property type="term" value="C:plasma membrane"/>
    <property type="evidence" value="ECO:0007669"/>
    <property type="project" value="UniProtKB-SubCell"/>
</dbReference>
<keyword evidence="10" id="KW-0732">Signal</keyword>
<evidence type="ECO:0000256" key="8">
    <source>
        <dbReference type="ARBA" id="ARBA00023180"/>
    </source>
</evidence>
<feature type="signal peptide" evidence="10">
    <location>
        <begin position="1"/>
        <end position="25"/>
    </location>
</feature>
<evidence type="ECO:0000256" key="2">
    <source>
        <dbReference type="ARBA" id="ARBA00008685"/>
    </source>
</evidence>